<accession>A0A1M3U1B4</accession>
<evidence type="ECO:0000313" key="2">
    <source>
        <dbReference type="Proteomes" id="UP000184063"/>
    </source>
</evidence>
<dbReference type="VEuPathDB" id="FungiDB:ASPFODRAFT_56350"/>
<protein>
    <submittedName>
        <fullName evidence="1">Uncharacterized protein</fullName>
    </submittedName>
</protein>
<dbReference type="AlphaFoldDB" id="A0A1M3U1B4"/>
<proteinExistence type="predicted"/>
<dbReference type="EMBL" id="KV878236">
    <property type="protein sequence ID" value="OJZ92799.1"/>
    <property type="molecule type" value="Genomic_DNA"/>
</dbReference>
<sequence length="308" mass="34802">MSLLSYLGTLVSPQLLHGRIQQESPDGPWHSGAMWIIRDLAQSFDALERHCPHRHLNHIFATYCTSQLLLAGDIHFAAAVQVPSARARSAAPLGYGALTRAWWRWRQRQPIEQYVLDSRLPRARSGHFCHKILVRKQSPTSMTKVSGTLRYIGQYQPQTAKAEGISVSAITLITRSSIILKHDLTEVYVTTIQFRFTCYSIKTVSLENQPFQSWFGGACDTPHRIIGKSSWKVEGAPGIGIRVVCRHLIQGESETWGLLVKTGLSRHRFLGQLFHGQVCRGWIPGDNRTIWMEFDTLADFHCSTLVGW</sequence>
<gene>
    <name evidence="1" type="ORF">ASPFODRAFT_56350</name>
</gene>
<name>A0A1M3U1B4_ASPLC</name>
<reference evidence="2" key="1">
    <citation type="journal article" date="2017" name="Genome Biol.">
        <title>Comparative genomics reveals high biological diversity and specific adaptations in the industrially and medically important fungal genus Aspergillus.</title>
        <authorList>
            <person name="de Vries R.P."/>
            <person name="Riley R."/>
            <person name="Wiebenga A."/>
            <person name="Aguilar-Osorio G."/>
            <person name="Amillis S."/>
            <person name="Uchima C.A."/>
            <person name="Anderluh G."/>
            <person name="Asadollahi M."/>
            <person name="Askin M."/>
            <person name="Barry K."/>
            <person name="Battaglia E."/>
            <person name="Bayram O."/>
            <person name="Benocci T."/>
            <person name="Braus-Stromeyer S.A."/>
            <person name="Caldana C."/>
            <person name="Canovas D."/>
            <person name="Cerqueira G.C."/>
            <person name="Chen F."/>
            <person name="Chen W."/>
            <person name="Choi C."/>
            <person name="Clum A."/>
            <person name="Dos Santos R.A."/>
            <person name="Damasio A.R."/>
            <person name="Diallinas G."/>
            <person name="Emri T."/>
            <person name="Fekete E."/>
            <person name="Flipphi M."/>
            <person name="Freyberg S."/>
            <person name="Gallo A."/>
            <person name="Gournas C."/>
            <person name="Habgood R."/>
            <person name="Hainaut M."/>
            <person name="Harispe M.L."/>
            <person name="Henrissat B."/>
            <person name="Hilden K.S."/>
            <person name="Hope R."/>
            <person name="Hossain A."/>
            <person name="Karabika E."/>
            <person name="Karaffa L."/>
            <person name="Karanyi Z."/>
            <person name="Krasevec N."/>
            <person name="Kuo A."/>
            <person name="Kusch H."/>
            <person name="LaButti K."/>
            <person name="Lagendijk E.L."/>
            <person name="Lapidus A."/>
            <person name="Levasseur A."/>
            <person name="Lindquist E."/>
            <person name="Lipzen A."/>
            <person name="Logrieco A.F."/>
            <person name="MacCabe A."/>
            <person name="Maekelae M.R."/>
            <person name="Malavazi I."/>
            <person name="Melin P."/>
            <person name="Meyer V."/>
            <person name="Mielnichuk N."/>
            <person name="Miskei M."/>
            <person name="Molnar A.P."/>
            <person name="Mule G."/>
            <person name="Ngan C.Y."/>
            <person name="Orejas M."/>
            <person name="Orosz E."/>
            <person name="Ouedraogo J.P."/>
            <person name="Overkamp K.M."/>
            <person name="Park H.-S."/>
            <person name="Perrone G."/>
            <person name="Piumi F."/>
            <person name="Punt P.J."/>
            <person name="Ram A.F."/>
            <person name="Ramon A."/>
            <person name="Rauscher S."/>
            <person name="Record E."/>
            <person name="Riano-Pachon D.M."/>
            <person name="Robert V."/>
            <person name="Roehrig J."/>
            <person name="Ruller R."/>
            <person name="Salamov A."/>
            <person name="Salih N.S."/>
            <person name="Samson R.A."/>
            <person name="Sandor E."/>
            <person name="Sanguinetti M."/>
            <person name="Schuetze T."/>
            <person name="Sepcic K."/>
            <person name="Shelest E."/>
            <person name="Sherlock G."/>
            <person name="Sophianopoulou V."/>
            <person name="Squina F.M."/>
            <person name="Sun H."/>
            <person name="Susca A."/>
            <person name="Todd R.B."/>
            <person name="Tsang A."/>
            <person name="Unkles S.E."/>
            <person name="van de Wiele N."/>
            <person name="van Rossen-Uffink D."/>
            <person name="Oliveira J.V."/>
            <person name="Vesth T.C."/>
            <person name="Visser J."/>
            <person name="Yu J.-H."/>
            <person name="Zhou M."/>
            <person name="Andersen M.R."/>
            <person name="Archer D.B."/>
            <person name="Baker S.E."/>
            <person name="Benoit I."/>
            <person name="Brakhage A.A."/>
            <person name="Braus G.H."/>
            <person name="Fischer R."/>
            <person name="Frisvad J.C."/>
            <person name="Goldman G.H."/>
            <person name="Houbraken J."/>
            <person name="Oakley B."/>
            <person name="Pocsi I."/>
            <person name="Scazzocchio C."/>
            <person name="Seiboth B."/>
            <person name="vanKuyk P.A."/>
            <person name="Wortman J."/>
            <person name="Dyer P.S."/>
            <person name="Grigoriev I.V."/>
        </authorList>
    </citation>
    <scope>NUCLEOTIDE SEQUENCE [LARGE SCALE GENOMIC DNA]</scope>
    <source>
        <strain evidence="2">CBS 106.47</strain>
    </source>
</reference>
<organism evidence="1 2">
    <name type="scientific">Aspergillus luchuensis (strain CBS 106.47)</name>
    <dbReference type="NCBI Taxonomy" id="1137211"/>
    <lineage>
        <taxon>Eukaryota</taxon>
        <taxon>Fungi</taxon>
        <taxon>Dikarya</taxon>
        <taxon>Ascomycota</taxon>
        <taxon>Pezizomycotina</taxon>
        <taxon>Eurotiomycetes</taxon>
        <taxon>Eurotiomycetidae</taxon>
        <taxon>Eurotiales</taxon>
        <taxon>Aspergillaceae</taxon>
        <taxon>Aspergillus</taxon>
        <taxon>Aspergillus subgen. Circumdati</taxon>
    </lineage>
</organism>
<dbReference type="Proteomes" id="UP000184063">
    <property type="component" value="Unassembled WGS sequence"/>
</dbReference>
<evidence type="ECO:0000313" key="1">
    <source>
        <dbReference type="EMBL" id="OJZ92799.1"/>
    </source>
</evidence>